<dbReference type="EMBL" id="BCTA01000078">
    <property type="protein sequence ID" value="GAT11854.1"/>
    <property type="molecule type" value="Genomic_DNA"/>
</dbReference>
<dbReference type="Gene3D" id="1.25.40.10">
    <property type="entry name" value="Tetratricopeptide repeat domain"/>
    <property type="match status" value="2"/>
</dbReference>
<dbReference type="Gene3D" id="1.10.10.10">
    <property type="entry name" value="Winged helix-like DNA-binding domain superfamily/Winged helix DNA-binding domain"/>
    <property type="match status" value="1"/>
</dbReference>
<sequence length="937" mass="99696">MLVGGPSQSDVEFSGSHSVTRLAEQSAVTAFLDRAAATATGLIIDGEPGIGKTTLYRDAVKAASARGFKVLTAQGDPGEVTFSFAALSDLLGGVDHEAFECLSPIQQAAVNSLLLQDHAPATTDERGAAAAFQSVVQWLSARAPVLIAIDDGQWLDTPSATAIRYVARRVQGPVGILVTTRTGDPGSLEAQLRLQMAHPDALRRVHMTPLTMGGLHALIAKRHGRVLPRPQMRRIHEISGGNPFYALELVRAVEDGRGIDGTLPETLAAIVAARLEGVEQEAAPLLLAAACATKPTVAIVSQATGVDEQRVVELLERGEAARVVSVVGTAIEFSHALLSAGVYDAAQPADRRAMHRRLADLVEAPELKARHLALAATSADPATLAALDAAAFATREQGAPTAAAELVELAIALGGDEPVRRILAARYHFDAGAIAAARQHLKGLADELPPGAIRGAVVILQGAIDGYDGSFTAAVKGLTRGLEDAAESPHLRLQALMTLAPATGITGDFDQALAYARQAVDVADQIPDTAFQSQARALAAMLHFQYGRGIEEHTLTEAIRLQGSTPFGHVHHRADAVKAVIDAGTGDLQQARQVMQALRGHAVDRGNEIDAIWVDTHATMINIWSGRYDSAATIAEEATRRAEEIDGHHPRLFAASCRAAVAAYTGREQEARDAAHLAIDIAHATGGSYLTRSPITSLGLLEISIGNYTAAIDAYEPLLSTFDPAHDTEIISGGYLPDAIEALTSLGRLDEAQPLIDALETNGNRLQRPWMLATGARGRCLWLAAHGDLAAAEAAALTALEHHRELPMPFETARTQLVLGQVQRRRRHRKPAEENLVAAHHAFEQLGAPLWVRRARAELNHLNRSATPGLGLTPAEERVARRAADGLSNREIAAELFISPKTVEMNLSNVYRKLGIRSRSQLHSHLPGPDARENPGT</sequence>
<reference evidence="4 5" key="1">
    <citation type="journal article" date="2016" name="Genome Announc.">
        <title>Draft Genome Sequences of Five Rapidly Growing Mycobacterium Species, M. thermoresistibile, M. fortuitum subsp. acetamidolyticum, M. canariasense, M. brisbanense, and M. novocastrense.</title>
        <authorList>
            <person name="Katahira K."/>
            <person name="Ogura Y."/>
            <person name="Gotoh Y."/>
            <person name="Hayashi T."/>
        </authorList>
    </citation>
    <scope>NUCLEOTIDE SEQUENCE [LARGE SCALE GENOMIC DNA]</scope>
    <source>
        <strain evidence="4 5">JCM18114</strain>
    </source>
</reference>
<dbReference type="InterPro" id="IPR011990">
    <property type="entry name" value="TPR-like_helical_dom_sf"/>
</dbReference>
<dbReference type="SUPFAM" id="SSF46894">
    <property type="entry name" value="C-terminal effector domain of the bipartite response regulators"/>
    <property type="match status" value="1"/>
</dbReference>
<dbReference type="CDD" id="cd06170">
    <property type="entry name" value="LuxR_C_like"/>
    <property type="match status" value="1"/>
</dbReference>
<dbReference type="PROSITE" id="PS00622">
    <property type="entry name" value="HTH_LUXR_1"/>
    <property type="match status" value="1"/>
</dbReference>
<proteinExistence type="predicted"/>
<dbReference type="InterPro" id="IPR016032">
    <property type="entry name" value="Sig_transdc_resp-reg_C-effctor"/>
</dbReference>
<dbReference type="Pfam" id="PF00196">
    <property type="entry name" value="GerE"/>
    <property type="match status" value="1"/>
</dbReference>
<organism evidence="4 5">
    <name type="scientific">Mycolicibacterium novocastrense</name>
    <name type="common">Mycobacterium novocastrense</name>
    <dbReference type="NCBI Taxonomy" id="59813"/>
    <lineage>
        <taxon>Bacteria</taxon>
        <taxon>Bacillati</taxon>
        <taxon>Actinomycetota</taxon>
        <taxon>Actinomycetes</taxon>
        <taxon>Mycobacteriales</taxon>
        <taxon>Mycobacteriaceae</taxon>
        <taxon>Mycolicibacterium</taxon>
    </lineage>
</organism>
<evidence type="ECO:0000259" key="3">
    <source>
        <dbReference type="PROSITE" id="PS50043"/>
    </source>
</evidence>
<dbReference type="InterPro" id="IPR027417">
    <property type="entry name" value="P-loop_NTPase"/>
</dbReference>
<comment type="caution">
    <text evidence="4">The sequence shown here is derived from an EMBL/GenBank/DDBJ whole genome shotgun (WGS) entry which is preliminary data.</text>
</comment>
<dbReference type="SUPFAM" id="SSF48452">
    <property type="entry name" value="TPR-like"/>
    <property type="match status" value="1"/>
</dbReference>
<accession>A0ABQ0KRV1</accession>
<dbReference type="PANTHER" id="PTHR16305:SF35">
    <property type="entry name" value="TRANSCRIPTIONAL ACTIVATOR DOMAIN"/>
    <property type="match status" value="1"/>
</dbReference>
<dbReference type="PANTHER" id="PTHR16305">
    <property type="entry name" value="TESTICULAR SOLUBLE ADENYLYL CYCLASE"/>
    <property type="match status" value="1"/>
</dbReference>
<evidence type="ECO:0000256" key="1">
    <source>
        <dbReference type="ARBA" id="ARBA00022741"/>
    </source>
</evidence>
<protein>
    <submittedName>
        <fullName evidence="4">Regulatory protein</fullName>
    </submittedName>
</protein>
<dbReference type="Proteomes" id="UP000069773">
    <property type="component" value="Unassembled WGS sequence"/>
</dbReference>
<dbReference type="InterPro" id="IPR000792">
    <property type="entry name" value="Tscrpt_reg_LuxR_C"/>
</dbReference>
<name>A0ABQ0KRV1_MYCNV</name>
<dbReference type="PROSITE" id="PS50043">
    <property type="entry name" value="HTH_LUXR_2"/>
    <property type="match status" value="1"/>
</dbReference>
<dbReference type="InterPro" id="IPR036388">
    <property type="entry name" value="WH-like_DNA-bd_sf"/>
</dbReference>
<keyword evidence="2" id="KW-0067">ATP-binding</keyword>
<dbReference type="Pfam" id="PF13191">
    <property type="entry name" value="AAA_16"/>
    <property type="match status" value="1"/>
</dbReference>
<evidence type="ECO:0000256" key="2">
    <source>
        <dbReference type="ARBA" id="ARBA00022840"/>
    </source>
</evidence>
<evidence type="ECO:0000313" key="5">
    <source>
        <dbReference type="Proteomes" id="UP000069773"/>
    </source>
</evidence>
<dbReference type="InterPro" id="IPR041664">
    <property type="entry name" value="AAA_16"/>
</dbReference>
<gene>
    <name evidence="4" type="ORF">RMCN_4987</name>
</gene>
<dbReference type="SUPFAM" id="SSF52540">
    <property type="entry name" value="P-loop containing nucleoside triphosphate hydrolases"/>
    <property type="match status" value="1"/>
</dbReference>
<evidence type="ECO:0000313" key="4">
    <source>
        <dbReference type="EMBL" id="GAT11854.1"/>
    </source>
</evidence>
<dbReference type="PRINTS" id="PR00038">
    <property type="entry name" value="HTHLUXR"/>
</dbReference>
<keyword evidence="1" id="KW-0547">Nucleotide-binding</keyword>
<keyword evidence="5" id="KW-1185">Reference proteome</keyword>
<feature type="domain" description="HTH luxR-type" evidence="3">
    <location>
        <begin position="865"/>
        <end position="930"/>
    </location>
</feature>
<dbReference type="SMART" id="SM00421">
    <property type="entry name" value="HTH_LUXR"/>
    <property type="match status" value="1"/>
</dbReference>
<dbReference type="RefSeq" id="WP_084377739.1">
    <property type="nucleotide sequence ID" value="NZ_BCTA01000078.1"/>
</dbReference>